<reference evidence="2" key="1">
    <citation type="submission" date="2018-05" db="EMBL/GenBank/DDBJ databases">
        <title>Leptospira yasudae sp. nov. and Leptospira stimsonii sp. nov., two pathogenic species of the genus Leptospira isolated from environmental sources.</title>
        <authorList>
            <person name="Casanovas-Massana A."/>
            <person name="Hamond C."/>
            <person name="Santos L.A."/>
            <person name="Hacker K.P."/>
            <person name="Balassiano I."/>
            <person name="Medeiros M.A."/>
            <person name="Reis M.G."/>
            <person name="Ko A.I."/>
            <person name="Wunder E.A."/>
        </authorList>
    </citation>
    <scope>NUCLEOTIDE SEQUENCE [LARGE SCALE GENOMIC DNA]</scope>
    <source>
        <strain evidence="2">AMB6-RJ</strain>
    </source>
</reference>
<organism evidence="1 2">
    <name type="scientific">Leptospira stimsonii</name>
    <dbReference type="NCBI Taxonomy" id="2202203"/>
    <lineage>
        <taxon>Bacteria</taxon>
        <taxon>Pseudomonadati</taxon>
        <taxon>Spirochaetota</taxon>
        <taxon>Spirochaetia</taxon>
        <taxon>Leptospirales</taxon>
        <taxon>Leptospiraceae</taxon>
        <taxon>Leptospira</taxon>
    </lineage>
</organism>
<accession>A0A8B3CTQ2</accession>
<gene>
    <name evidence="1" type="ORF">DLM78_06885</name>
</gene>
<evidence type="ECO:0000313" key="1">
    <source>
        <dbReference type="EMBL" id="RHX88641.1"/>
    </source>
</evidence>
<proteinExistence type="predicted"/>
<dbReference type="EMBL" id="QHCS01000001">
    <property type="protein sequence ID" value="RHX88641.1"/>
    <property type="molecule type" value="Genomic_DNA"/>
</dbReference>
<name>A0A8B3CTQ2_9LEPT</name>
<dbReference type="AlphaFoldDB" id="A0A8B3CTQ2"/>
<comment type="caution">
    <text evidence="1">The sequence shown here is derived from an EMBL/GenBank/DDBJ whole genome shotgun (WGS) entry which is preliminary data.</text>
</comment>
<protein>
    <submittedName>
        <fullName evidence="1">Uncharacterized protein</fullName>
    </submittedName>
</protein>
<evidence type="ECO:0000313" key="2">
    <source>
        <dbReference type="Proteomes" id="UP000266669"/>
    </source>
</evidence>
<sequence length="85" mass="10245">MDCSREWILKGKVSQKTPAIGNRFPFFLIPLSDRRILNKQNHSFGRSSFYRRVLSNDKKENFRSTFRMNFRDWTRSLFRSSLIPL</sequence>
<dbReference type="Proteomes" id="UP000266669">
    <property type="component" value="Unassembled WGS sequence"/>
</dbReference>